<name>A0A974CEV4_XENLA</name>
<evidence type="ECO:0000313" key="1">
    <source>
        <dbReference type="EMBL" id="OCT71310.1"/>
    </source>
</evidence>
<dbReference type="AlphaFoldDB" id="A0A974CEV4"/>
<protein>
    <submittedName>
        <fullName evidence="1">Uncharacterized protein</fullName>
    </submittedName>
</protein>
<evidence type="ECO:0000313" key="2">
    <source>
        <dbReference type="Proteomes" id="UP000694892"/>
    </source>
</evidence>
<accession>A0A974CEV4</accession>
<gene>
    <name evidence="1" type="ORF">XELAEV_18034288mg</name>
</gene>
<reference evidence="2" key="1">
    <citation type="journal article" date="2016" name="Nature">
        <title>Genome evolution in the allotetraploid frog Xenopus laevis.</title>
        <authorList>
            <person name="Session A.M."/>
            <person name="Uno Y."/>
            <person name="Kwon T."/>
            <person name="Chapman J.A."/>
            <person name="Toyoda A."/>
            <person name="Takahashi S."/>
            <person name="Fukui A."/>
            <person name="Hikosaka A."/>
            <person name="Suzuki A."/>
            <person name="Kondo M."/>
            <person name="van Heeringen S.J."/>
            <person name="Quigley I."/>
            <person name="Heinz S."/>
            <person name="Ogino H."/>
            <person name="Ochi H."/>
            <person name="Hellsten U."/>
            <person name="Lyons J.B."/>
            <person name="Simakov O."/>
            <person name="Putnam N."/>
            <person name="Stites J."/>
            <person name="Kuroki Y."/>
            <person name="Tanaka T."/>
            <person name="Michiue T."/>
            <person name="Watanabe M."/>
            <person name="Bogdanovic O."/>
            <person name="Lister R."/>
            <person name="Georgiou G."/>
            <person name="Paranjpe S.S."/>
            <person name="van Kruijsbergen I."/>
            <person name="Shu S."/>
            <person name="Carlson J."/>
            <person name="Kinoshita T."/>
            <person name="Ohta Y."/>
            <person name="Mawaribuchi S."/>
            <person name="Jenkins J."/>
            <person name="Grimwood J."/>
            <person name="Schmutz J."/>
            <person name="Mitros T."/>
            <person name="Mozaffari S.V."/>
            <person name="Suzuki Y."/>
            <person name="Haramoto Y."/>
            <person name="Yamamoto T.S."/>
            <person name="Takagi C."/>
            <person name="Heald R."/>
            <person name="Miller K."/>
            <person name="Haudenschild C."/>
            <person name="Kitzman J."/>
            <person name="Nakayama T."/>
            <person name="Izutsu Y."/>
            <person name="Robert J."/>
            <person name="Fortriede J."/>
            <person name="Burns K."/>
            <person name="Lotay V."/>
            <person name="Karimi K."/>
            <person name="Yasuoka Y."/>
            <person name="Dichmann D.S."/>
            <person name="Flajnik M.F."/>
            <person name="Houston D.W."/>
            <person name="Shendure J."/>
            <person name="DuPasquier L."/>
            <person name="Vize P.D."/>
            <person name="Zorn A.M."/>
            <person name="Ito M."/>
            <person name="Marcotte E.M."/>
            <person name="Wallingford J.B."/>
            <person name="Ito Y."/>
            <person name="Asashima M."/>
            <person name="Ueno N."/>
            <person name="Matsuda Y."/>
            <person name="Veenstra G.J."/>
            <person name="Fujiyama A."/>
            <person name="Harland R.M."/>
            <person name="Taira M."/>
            <person name="Rokhsar D.S."/>
        </authorList>
    </citation>
    <scope>NUCLEOTIDE SEQUENCE [LARGE SCALE GENOMIC DNA]</scope>
    <source>
        <strain evidence="2">J</strain>
    </source>
</reference>
<dbReference type="Proteomes" id="UP000694892">
    <property type="component" value="Chromosome 7L"/>
</dbReference>
<dbReference type="EMBL" id="CM004478">
    <property type="protein sequence ID" value="OCT71310.1"/>
    <property type="molecule type" value="Genomic_DNA"/>
</dbReference>
<proteinExistence type="predicted"/>
<organism evidence="1 2">
    <name type="scientific">Xenopus laevis</name>
    <name type="common">African clawed frog</name>
    <dbReference type="NCBI Taxonomy" id="8355"/>
    <lineage>
        <taxon>Eukaryota</taxon>
        <taxon>Metazoa</taxon>
        <taxon>Chordata</taxon>
        <taxon>Craniata</taxon>
        <taxon>Vertebrata</taxon>
        <taxon>Euteleostomi</taxon>
        <taxon>Amphibia</taxon>
        <taxon>Batrachia</taxon>
        <taxon>Anura</taxon>
        <taxon>Pipoidea</taxon>
        <taxon>Pipidae</taxon>
        <taxon>Xenopodinae</taxon>
        <taxon>Xenopus</taxon>
        <taxon>Xenopus</taxon>
    </lineage>
</organism>
<sequence>MIEGPKAQPVSDWPTRIPGKGRLFHCTPGKKEAERCYHQSGRFISYPTCRPQGISISSSSRSQCFILKNPKINTLTPSWRRSSTQETNPRQG</sequence>